<feature type="region of interest" description="Disordered" evidence="1">
    <location>
        <begin position="115"/>
        <end position="146"/>
    </location>
</feature>
<evidence type="ECO:0000256" key="1">
    <source>
        <dbReference type="SAM" id="MobiDB-lite"/>
    </source>
</evidence>
<gene>
    <name evidence="2" type="ORF">AAFF_G00113180</name>
</gene>
<feature type="compositionally biased region" description="Pro residues" evidence="1">
    <location>
        <begin position="117"/>
        <end position="134"/>
    </location>
</feature>
<dbReference type="AlphaFoldDB" id="A0AAD7WBH7"/>
<protein>
    <submittedName>
        <fullName evidence="2">Uncharacterized protein</fullName>
    </submittedName>
</protein>
<name>A0AAD7WBH7_9TELE</name>
<dbReference type="EMBL" id="JAINUG010000177">
    <property type="protein sequence ID" value="KAJ8389849.1"/>
    <property type="molecule type" value="Genomic_DNA"/>
</dbReference>
<dbReference type="Proteomes" id="UP001221898">
    <property type="component" value="Unassembled WGS sequence"/>
</dbReference>
<accession>A0AAD7WBH7</accession>
<reference evidence="2" key="1">
    <citation type="journal article" date="2023" name="Science">
        <title>Genome structures resolve the early diversification of teleost fishes.</title>
        <authorList>
            <person name="Parey E."/>
            <person name="Louis A."/>
            <person name="Montfort J."/>
            <person name="Bouchez O."/>
            <person name="Roques C."/>
            <person name="Iampietro C."/>
            <person name="Lluch J."/>
            <person name="Castinel A."/>
            <person name="Donnadieu C."/>
            <person name="Desvignes T."/>
            <person name="Floi Bucao C."/>
            <person name="Jouanno E."/>
            <person name="Wen M."/>
            <person name="Mejri S."/>
            <person name="Dirks R."/>
            <person name="Jansen H."/>
            <person name="Henkel C."/>
            <person name="Chen W.J."/>
            <person name="Zahm M."/>
            <person name="Cabau C."/>
            <person name="Klopp C."/>
            <person name="Thompson A.W."/>
            <person name="Robinson-Rechavi M."/>
            <person name="Braasch I."/>
            <person name="Lecointre G."/>
            <person name="Bobe J."/>
            <person name="Postlethwait J.H."/>
            <person name="Berthelot C."/>
            <person name="Roest Crollius H."/>
            <person name="Guiguen Y."/>
        </authorList>
    </citation>
    <scope>NUCLEOTIDE SEQUENCE</scope>
    <source>
        <strain evidence="2">NC1722</strain>
    </source>
</reference>
<evidence type="ECO:0000313" key="3">
    <source>
        <dbReference type="Proteomes" id="UP001221898"/>
    </source>
</evidence>
<evidence type="ECO:0000313" key="2">
    <source>
        <dbReference type="EMBL" id="KAJ8389849.1"/>
    </source>
</evidence>
<organism evidence="2 3">
    <name type="scientific">Aldrovandia affinis</name>
    <dbReference type="NCBI Taxonomy" id="143900"/>
    <lineage>
        <taxon>Eukaryota</taxon>
        <taxon>Metazoa</taxon>
        <taxon>Chordata</taxon>
        <taxon>Craniata</taxon>
        <taxon>Vertebrata</taxon>
        <taxon>Euteleostomi</taxon>
        <taxon>Actinopterygii</taxon>
        <taxon>Neopterygii</taxon>
        <taxon>Teleostei</taxon>
        <taxon>Notacanthiformes</taxon>
        <taxon>Halosauridae</taxon>
        <taxon>Aldrovandia</taxon>
    </lineage>
</organism>
<keyword evidence="3" id="KW-1185">Reference proteome</keyword>
<proteinExistence type="predicted"/>
<sequence length="146" mass="15999">MERPGLADPVVPLFMRAADCPRPGQVHYATTVTRLEFHRSARGTRLSPGFSRHDPPMIENPSTRPAMWLMCRHSQGAQLSSDEQTTFGSSCFNIRRALHLRQDGTVGPTFGLRVVLGPPPQAGPGPLPPIPRSAPPSLRNSRRSKS</sequence>
<comment type="caution">
    <text evidence="2">The sequence shown here is derived from an EMBL/GenBank/DDBJ whole genome shotgun (WGS) entry which is preliminary data.</text>
</comment>